<feature type="domain" description="SusD-like N-terminal" evidence="7">
    <location>
        <begin position="34"/>
        <end position="241"/>
    </location>
</feature>
<feature type="domain" description="RagB/SusD" evidence="6">
    <location>
        <begin position="378"/>
        <end position="558"/>
    </location>
</feature>
<comment type="caution">
    <text evidence="8">The sequence shown here is derived from an EMBL/GenBank/DDBJ whole genome shotgun (WGS) entry which is preliminary data.</text>
</comment>
<comment type="subcellular location">
    <subcellularLocation>
        <location evidence="1">Cell outer membrane</location>
    </subcellularLocation>
</comment>
<evidence type="ECO:0000256" key="3">
    <source>
        <dbReference type="ARBA" id="ARBA00022729"/>
    </source>
</evidence>
<dbReference type="Pfam" id="PF07980">
    <property type="entry name" value="SusD_RagB"/>
    <property type="match status" value="1"/>
</dbReference>
<protein>
    <submittedName>
        <fullName evidence="8">RagB/SusD family nutrient uptake outer membrane protein</fullName>
    </submittedName>
</protein>
<dbReference type="CDD" id="cd08977">
    <property type="entry name" value="SusD"/>
    <property type="match status" value="1"/>
</dbReference>
<accession>A0ABR7XWT6</accession>
<keyword evidence="9" id="KW-1185">Reference proteome</keyword>
<dbReference type="SUPFAM" id="SSF48452">
    <property type="entry name" value="TPR-like"/>
    <property type="match status" value="1"/>
</dbReference>
<evidence type="ECO:0000256" key="5">
    <source>
        <dbReference type="ARBA" id="ARBA00023237"/>
    </source>
</evidence>
<evidence type="ECO:0000259" key="6">
    <source>
        <dbReference type="Pfam" id="PF07980"/>
    </source>
</evidence>
<proteinExistence type="inferred from homology"/>
<comment type="similarity">
    <text evidence="2">Belongs to the SusD family.</text>
</comment>
<dbReference type="RefSeq" id="WP_190315293.1">
    <property type="nucleotide sequence ID" value="NZ_JACNYL010000005.1"/>
</dbReference>
<dbReference type="PROSITE" id="PS51257">
    <property type="entry name" value="PROKAR_LIPOPROTEIN"/>
    <property type="match status" value="1"/>
</dbReference>
<dbReference type="InterPro" id="IPR012944">
    <property type="entry name" value="SusD_RagB_dom"/>
</dbReference>
<dbReference type="Gene3D" id="1.25.40.390">
    <property type="match status" value="1"/>
</dbReference>
<keyword evidence="3" id="KW-0732">Signal</keyword>
<dbReference type="EMBL" id="JACNYL010000005">
    <property type="protein sequence ID" value="MBD1423514.1"/>
    <property type="molecule type" value="Genomic_DNA"/>
</dbReference>
<evidence type="ECO:0000259" key="7">
    <source>
        <dbReference type="Pfam" id="PF14322"/>
    </source>
</evidence>
<dbReference type="InterPro" id="IPR011990">
    <property type="entry name" value="TPR-like_helical_dom_sf"/>
</dbReference>
<keyword evidence="4" id="KW-0472">Membrane</keyword>
<evidence type="ECO:0000313" key="8">
    <source>
        <dbReference type="EMBL" id="MBD1423514.1"/>
    </source>
</evidence>
<dbReference type="Proteomes" id="UP000651112">
    <property type="component" value="Unassembled WGS sequence"/>
</dbReference>
<gene>
    <name evidence="8" type="ORF">H8B21_18295</name>
</gene>
<evidence type="ECO:0000256" key="2">
    <source>
        <dbReference type="ARBA" id="ARBA00006275"/>
    </source>
</evidence>
<reference evidence="8 9" key="1">
    <citation type="submission" date="2020-08" db="EMBL/GenBank/DDBJ databases">
        <title>Sphingobacterium sp. DN00404 isolated from aquaculture water.</title>
        <authorList>
            <person name="Zhang M."/>
        </authorList>
    </citation>
    <scope>NUCLEOTIDE SEQUENCE [LARGE SCALE GENOMIC DNA]</scope>
    <source>
        <strain evidence="8 9">KCTC 42746</strain>
    </source>
</reference>
<name>A0ABR7XWT6_9SPHI</name>
<organism evidence="8 9">
    <name type="scientific">Sphingobacterium chuzhouense</name>
    <dbReference type="NCBI Taxonomy" id="1742264"/>
    <lineage>
        <taxon>Bacteria</taxon>
        <taxon>Pseudomonadati</taxon>
        <taxon>Bacteroidota</taxon>
        <taxon>Sphingobacteriia</taxon>
        <taxon>Sphingobacteriales</taxon>
        <taxon>Sphingobacteriaceae</taxon>
        <taxon>Sphingobacterium</taxon>
    </lineage>
</organism>
<dbReference type="InterPro" id="IPR033985">
    <property type="entry name" value="SusD-like_N"/>
</dbReference>
<sequence length="558" mass="64023">MKNKKLIFIENNVARYVVWCAFAVSTWALTSCSKWLEEDPYSLYAAETYFDNTEDAKKAALGVYEIMASQNTYGFYMSLVFDIDSDLAYMEGTGFSNDNRTLAHYNFATGHNYITEAWRALYEGINRANLVIANIPQMDMFANGSEAEKIELRRCLAEAKFLRGLYYFDLVRLYGDVPLKTDYTKATDDMKSARTDKEEIYDQIIQDMTEAIPDIPEASEKPLDERISRGAAKGILARVYLGRGGYSLRQNGQMERPSNYLTCYEEARRLTKEIIDGGQHALNTSYETIFRNYCELKLEPKESMFEVAFFNPSGARPYSGYIGSWNSPLTAAGAVYGRANAFFRIIPTLYDKYDPADQRKDIAIARYEINGSSQKVDLSNPILANVRKWTPGKWRRDWQGTEPKDLNNTDINWVLLRYSDVLLMYAEAENEINGPGANSDGSAYWYLNMVRRRGFGVPVDQPSATADLPSGLSKEEFFEKIVEERTFELCYEGFRKFDLIRWNRLGTSLRAAQEDLNAIYGNFPYIAGNYFTDNKHELYPIPQKERDINQNLTQNPNY</sequence>
<evidence type="ECO:0000256" key="1">
    <source>
        <dbReference type="ARBA" id="ARBA00004442"/>
    </source>
</evidence>
<evidence type="ECO:0000313" key="9">
    <source>
        <dbReference type="Proteomes" id="UP000651112"/>
    </source>
</evidence>
<keyword evidence="5" id="KW-0998">Cell outer membrane</keyword>
<dbReference type="Pfam" id="PF14322">
    <property type="entry name" value="SusD-like_3"/>
    <property type="match status" value="1"/>
</dbReference>
<evidence type="ECO:0000256" key="4">
    <source>
        <dbReference type="ARBA" id="ARBA00023136"/>
    </source>
</evidence>